<dbReference type="Proteomes" id="UP000199409">
    <property type="component" value="Unassembled WGS sequence"/>
</dbReference>
<feature type="domain" description="HIT" evidence="1">
    <location>
        <begin position="17"/>
        <end position="98"/>
    </location>
</feature>
<dbReference type="STRING" id="37625.SAMN05660420_01631"/>
<dbReference type="Pfam" id="PF01230">
    <property type="entry name" value="HIT"/>
    <property type="match status" value="1"/>
</dbReference>
<dbReference type="EMBL" id="FNQN01000004">
    <property type="protein sequence ID" value="SEA25863.1"/>
    <property type="molecule type" value="Genomic_DNA"/>
</dbReference>
<dbReference type="SUPFAM" id="SSF54197">
    <property type="entry name" value="HIT-like"/>
    <property type="match status" value="1"/>
</dbReference>
<reference evidence="2 3" key="1">
    <citation type="submission" date="2016-10" db="EMBL/GenBank/DDBJ databases">
        <authorList>
            <person name="de Groot N.N."/>
        </authorList>
    </citation>
    <scope>NUCLEOTIDE SEQUENCE [LARGE SCALE GENOMIC DNA]</scope>
    <source>
        <strain evidence="2 3">DSM 7343</strain>
    </source>
</reference>
<sequence length="139" mass="16470">MFELDQRLRQDTIDCGSFPLSRLLLMNDCSYPWFILVPQRENLREFYHLEEADRQQLWVESIQLSLWMDQYFHFDKLNVAELGNIVSQLHLHHVGRRKSDPAWPGPVWGHRPAVPYPQQEIEVLRQATAIAFADLLKQD</sequence>
<dbReference type="GO" id="GO:0016787">
    <property type="term" value="F:hydrolase activity"/>
    <property type="evidence" value="ECO:0007669"/>
    <property type="project" value="UniProtKB-KW"/>
</dbReference>
<evidence type="ECO:0000259" key="1">
    <source>
        <dbReference type="Pfam" id="PF01230"/>
    </source>
</evidence>
<dbReference type="InterPro" id="IPR026026">
    <property type="entry name" value="HIT_Hint"/>
</dbReference>
<proteinExistence type="predicted"/>
<keyword evidence="2" id="KW-0378">Hydrolase</keyword>
<dbReference type="AlphaFoldDB" id="A0A1H3ZQ15"/>
<evidence type="ECO:0000313" key="3">
    <source>
        <dbReference type="Proteomes" id="UP000199409"/>
    </source>
</evidence>
<evidence type="ECO:0000313" key="2">
    <source>
        <dbReference type="EMBL" id="SEA25863.1"/>
    </source>
</evidence>
<dbReference type="OrthoDB" id="9784774at2"/>
<keyword evidence="3" id="KW-1185">Reference proteome</keyword>
<dbReference type="RefSeq" id="WP_092346573.1">
    <property type="nucleotide sequence ID" value="NZ_FNQN01000004.1"/>
</dbReference>
<organism evidence="2 3">
    <name type="scientific">Desulfuromusa kysingii</name>
    <dbReference type="NCBI Taxonomy" id="37625"/>
    <lineage>
        <taxon>Bacteria</taxon>
        <taxon>Pseudomonadati</taxon>
        <taxon>Thermodesulfobacteriota</taxon>
        <taxon>Desulfuromonadia</taxon>
        <taxon>Desulfuromonadales</taxon>
        <taxon>Geopsychrobacteraceae</taxon>
        <taxon>Desulfuromusa</taxon>
    </lineage>
</organism>
<dbReference type="Gene3D" id="3.30.428.10">
    <property type="entry name" value="HIT-like"/>
    <property type="match status" value="1"/>
</dbReference>
<protein>
    <submittedName>
        <fullName evidence="2">Diadenosine tetraphosphate (Ap4A) hydrolase</fullName>
    </submittedName>
</protein>
<accession>A0A1H3ZQ15</accession>
<dbReference type="InterPro" id="IPR011146">
    <property type="entry name" value="HIT-like"/>
</dbReference>
<name>A0A1H3ZQ15_9BACT</name>
<dbReference type="PIRSF" id="PIRSF000714">
    <property type="entry name" value="HIT"/>
    <property type="match status" value="1"/>
</dbReference>
<gene>
    <name evidence="2" type="ORF">SAMN05660420_01631</name>
</gene>
<dbReference type="InterPro" id="IPR036265">
    <property type="entry name" value="HIT-like_sf"/>
</dbReference>